<dbReference type="Gene3D" id="3.10.180.10">
    <property type="entry name" value="2,3-Dihydroxybiphenyl 1,2-Dioxygenase, domain 1"/>
    <property type="match status" value="1"/>
</dbReference>
<dbReference type="EMBL" id="CP048000">
    <property type="protein sequence ID" value="QHQ62988.1"/>
    <property type="molecule type" value="Genomic_DNA"/>
</dbReference>
<dbReference type="InterPro" id="IPR029068">
    <property type="entry name" value="Glyas_Bleomycin-R_OHBP_Dase"/>
</dbReference>
<evidence type="ECO:0000313" key="2">
    <source>
        <dbReference type="EMBL" id="QHQ62988.1"/>
    </source>
</evidence>
<name>A0A6P1TU18_9FIRM</name>
<keyword evidence="2" id="KW-0223">Dioxygenase</keyword>
<dbReference type="Proteomes" id="UP000464314">
    <property type="component" value="Chromosome"/>
</dbReference>
<reference evidence="2 3" key="1">
    <citation type="submission" date="2020-01" db="EMBL/GenBank/DDBJ databases">
        <title>Genome analysis of Anaerocolumna sp. CBA3638.</title>
        <authorList>
            <person name="Kim J."/>
            <person name="Roh S.W."/>
        </authorList>
    </citation>
    <scope>NUCLEOTIDE SEQUENCE [LARGE SCALE GENOMIC DNA]</scope>
    <source>
        <strain evidence="2 3">CBA3638</strain>
    </source>
</reference>
<accession>A0A6P1TU18</accession>
<dbReference type="GO" id="GO:0051213">
    <property type="term" value="F:dioxygenase activity"/>
    <property type="evidence" value="ECO:0007669"/>
    <property type="project" value="UniProtKB-KW"/>
</dbReference>
<evidence type="ECO:0000313" key="3">
    <source>
        <dbReference type="Proteomes" id="UP000464314"/>
    </source>
</evidence>
<dbReference type="AlphaFoldDB" id="A0A6P1TU18"/>
<dbReference type="RefSeq" id="WP_161839810.1">
    <property type="nucleotide sequence ID" value="NZ_CP048000.1"/>
</dbReference>
<evidence type="ECO:0000259" key="1">
    <source>
        <dbReference type="Pfam" id="PF00903"/>
    </source>
</evidence>
<organism evidence="2 3">
    <name type="scientific">Anaerocolumna sedimenticola</name>
    <dbReference type="NCBI Taxonomy" id="2696063"/>
    <lineage>
        <taxon>Bacteria</taxon>
        <taxon>Bacillati</taxon>
        <taxon>Bacillota</taxon>
        <taxon>Clostridia</taxon>
        <taxon>Lachnospirales</taxon>
        <taxon>Lachnospiraceae</taxon>
        <taxon>Anaerocolumna</taxon>
    </lineage>
</organism>
<dbReference type="InterPro" id="IPR004360">
    <property type="entry name" value="Glyas_Fos-R_dOase_dom"/>
</dbReference>
<proteinExistence type="predicted"/>
<sequence length="124" mass="14206">MINGFICTNIFTRNSKELTLFYNKTLEIPIIKTDVDDYNGVYLGFIEDAPLICIWDCIWCNLPSTGPNSFVFVCDNLDDTIVKLKDKGLILALPKKYEWGTYELRVNDPDGNEVVIVEYTLKLT</sequence>
<keyword evidence="2" id="KW-0560">Oxidoreductase</keyword>
<feature type="domain" description="Glyoxalase/fosfomycin resistance/dioxygenase" evidence="1">
    <location>
        <begin position="11"/>
        <end position="115"/>
    </location>
</feature>
<dbReference type="SUPFAM" id="SSF54593">
    <property type="entry name" value="Glyoxalase/Bleomycin resistance protein/Dihydroxybiphenyl dioxygenase"/>
    <property type="match status" value="1"/>
</dbReference>
<gene>
    <name evidence="2" type="ORF">Ana3638_21195</name>
</gene>
<keyword evidence="3" id="KW-1185">Reference proteome</keyword>
<protein>
    <submittedName>
        <fullName evidence="2">Glyoxalase/bleomycin resistance/dioxygenase family protein</fullName>
    </submittedName>
</protein>
<dbReference type="KEGG" id="anr:Ana3638_21195"/>
<dbReference type="Pfam" id="PF00903">
    <property type="entry name" value="Glyoxalase"/>
    <property type="match status" value="1"/>
</dbReference>